<organism evidence="7 8">
    <name type="scientific">Flavobacterium cheonhonense</name>
    <dbReference type="NCBI Taxonomy" id="706185"/>
    <lineage>
        <taxon>Bacteria</taxon>
        <taxon>Pseudomonadati</taxon>
        <taxon>Bacteroidota</taxon>
        <taxon>Flavobacteriia</taxon>
        <taxon>Flavobacteriales</taxon>
        <taxon>Flavobacteriaceae</taxon>
        <taxon>Flavobacterium</taxon>
    </lineage>
</organism>
<dbReference type="RefSeq" id="WP_324688992.1">
    <property type="nucleotide sequence ID" value="NZ_BAABCR010000015.1"/>
</dbReference>
<keyword evidence="7" id="KW-0482">Metalloprotease</keyword>
<evidence type="ECO:0000313" key="7">
    <source>
        <dbReference type="EMBL" id="GAA4031830.1"/>
    </source>
</evidence>
<dbReference type="PROSITE" id="PS51829">
    <property type="entry name" value="P_HOMO_B"/>
    <property type="match status" value="1"/>
</dbReference>
<evidence type="ECO:0000256" key="4">
    <source>
        <dbReference type="SAM" id="SignalP"/>
    </source>
</evidence>
<dbReference type="EMBL" id="BAABCR010000015">
    <property type="protein sequence ID" value="GAA4031830.1"/>
    <property type="molecule type" value="Genomic_DNA"/>
</dbReference>
<dbReference type="InterPro" id="IPR008979">
    <property type="entry name" value="Galactose-bd-like_sf"/>
</dbReference>
<keyword evidence="2 4" id="KW-0732">Signal</keyword>
<dbReference type="GO" id="GO:0008237">
    <property type="term" value="F:metallopeptidase activity"/>
    <property type="evidence" value="ECO:0007669"/>
    <property type="project" value="UniProtKB-KW"/>
</dbReference>
<dbReference type="InterPro" id="IPR036116">
    <property type="entry name" value="FN3_sf"/>
</dbReference>
<feature type="domain" description="Fibronectin type-III" evidence="5">
    <location>
        <begin position="757"/>
        <end position="849"/>
    </location>
</feature>
<dbReference type="PROSITE" id="PS50853">
    <property type="entry name" value="FN3"/>
    <property type="match status" value="1"/>
</dbReference>
<feature type="signal peptide" evidence="4">
    <location>
        <begin position="1"/>
        <end position="17"/>
    </location>
</feature>
<dbReference type="Proteomes" id="UP001500968">
    <property type="component" value="Unassembled WGS sequence"/>
</dbReference>
<dbReference type="SUPFAM" id="SSF55486">
    <property type="entry name" value="Metalloproteases ('zincins'), catalytic domain"/>
    <property type="match status" value="1"/>
</dbReference>
<proteinExistence type="predicted"/>
<dbReference type="InterPro" id="IPR024079">
    <property type="entry name" value="MetalloPept_cat_dom_sf"/>
</dbReference>
<dbReference type="Pfam" id="PF01483">
    <property type="entry name" value="P_proprotein"/>
    <property type="match status" value="1"/>
</dbReference>
<evidence type="ECO:0000256" key="3">
    <source>
        <dbReference type="ARBA" id="ARBA00022801"/>
    </source>
</evidence>
<protein>
    <submittedName>
        <fullName evidence="7">Zinc-dependent metalloprotease family protein</fullName>
    </submittedName>
</protein>
<dbReference type="Gene3D" id="2.60.40.10">
    <property type="entry name" value="Immunoglobulins"/>
    <property type="match status" value="1"/>
</dbReference>
<dbReference type="Pfam" id="PF13583">
    <property type="entry name" value="Reprolysin_4"/>
    <property type="match status" value="1"/>
</dbReference>
<evidence type="ECO:0000256" key="2">
    <source>
        <dbReference type="ARBA" id="ARBA00022729"/>
    </source>
</evidence>
<dbReference type="Gene3D" id="2.60.120.260">
    <property type="entry name" value="Galactose-binding domain-like"/>
    <property type="match status" value="1"/>
</dbReference>
<keyword evidence="8" id="KW-1185">Reference proteome</keyword>
<dbReference type="NCBIfam" id="TIGR04183">
    <property type="entry name" value="Por_Secre_tail"/>
    <property type="match status" value="1"/>
</dbReference>
<dbReference type="SUPFAM" id="SSF49265">
    <property type="entry name" value="Fibronectin type III"/>
    <property type="match status" value="1"/>
</dbReference>
<dbReference type="CDD" id="cd00063">
    <property type="entry name" value="FN3"/>
    <property type="match status" value="1"/>
</dbReference>
<reference evidence="8" key="1">
    <citation type="journal article" date="2019" name="Int. J. Syst. Evol. Microbiol.">
        <title>The Global Catalogue of Microorganisms (GCM) 10K type strain sequencing project: providing services to taxonomists for standard genome sequencing and annotation.</title>
        <authorList>
            <consortium name="The Broad Institute Genomics Platform"/>
            <consortium name="The Broad Institute Genome Sequencing Center for Infectious Disease"/>
            <person name="Wu L."/>
            <person name="Ma J."/>
        </authorList>
    </citation>
    <scope>NUCLEOTIDE SEQUENCE [LARGE SCALE GENOMIC DNA]</scope>
    <source>
        <strain evidence="8">JCM 17064</strain>
    </source>
</reference>
<dbReference type="InterPro" id="IPR002884">
    <property type="entry name" value="P_dom"/>
</dbReference>
<evidence type="ECO:0000256" key="1">
    <source>
        <dbReference type="ARBA" id="ARBA00022670"/>
    </source>
</evidence>
<sequence length="1086" mass="116074">MKKITILFLLLHSIGFAQQTSWEKVSAQNLTPLKQVERSNFPKDFKLFATEISTLKSALQTAPNRLTSSQSNTVVTIPNVNGGVERFQMFEFSNFAPELQAQFPNIRSYIGVGVDDKKAQIRLSIDDSGMQAMIFRTDKRNEFIEPYSTDGSVYAVYESSREKGALPFTCSTVDSSVAHSLQRQQNVQTPMSSSGELLLFRLALSCNAEYTTYFGGTVAGALAAMNATMTRVNGVFEKDLSIHMNIIANNNLVIFTNASTDPYTTMGNWNGQLQTTLSNIIGEDNYDIGHMFGSTGGGGNAGCIGCVCEDGSKGSGITSPSNGVPMGDTFDIDYVAHEMGHQFGGNHTFSHNVEGSGVNVEPGSGSTIMGYAGITTRDVQPNSDDYFVYASIKQIQDNMFGKTCPTRVTLSNITPLVNAGLDYTIPKSTPFVLTGTASDGNGDALTYCWEQNDTATTQTGAASAASATKTGGPNWRSYDPVSSPQRYFPTLARVVANQSTTQGTDIVVEALSSVARTLNFVLTVRDNFAGSGQTNSDDMTVTVDAVAGPFLVSTPNTAVSWAVGSNQTVTWDVAGTTANGVNAQYVDVFLSTDGGFTYPIQLASKVPNDGSEVITVPNNVGTTNRIMVKGYKHIFYDISNANFSIVAPAVDFAIAYNGVAEQQNKQICTGSSVSYTIPYTAFGGFNGTVNLALSGQPAGTTGTFSPGTVSANGNVILTINNTGAATPGFYAMTVTATSGSITKTAPFYLELFNANFPTQTLTYPAHLQTGIPTTLTLTWPANANATAYDVQVATDDNFTNIVASATVTTNSYDVTGLADATNYVWRVLPKNNACVGNYSTANLFKTGLPDCTVFTSTNVPITIPTTANVTVNSTLNVASTNTISDVNVTVNISHTWVNDMTITLISPTGTQVQLVAQPCVSDSLLNINATFDDSGTALVCQTNPAISGTIQPFQSLSAFNGQNMNGTWTLRVLDSFNQDGGTINSWSLRLCSTTAVPLSVEESSISAFSLYPNPNNGDFNIQFNSTSNEPIELAIFDIRGRQIYQNVYTNNGFFNENLQLANLQSGVYLVKVKDGKNELTKKFIKQ</sequence>
<evidence type="ECO:0000259" key="6">
    <source>
        <dbReference type="PROSITE" id="PS51829"/>
    </source>
</evidence>
<dbReference type="SUPFAM" id="SSF49785">
    <property type="entry name" value="Galactose-binding domain-like"/>
    <property type="match status" value="1"/>
</dbReference>
<evidence type="ECO:0000259" key="5">
    <source>
        <dbReference type="PROSITE" id="PS50853"/>
    </source>
</evidence>
<comment type="caution">
    <text evidence="7">The sequence shown here is derived from an EMBL/GenBank/DDBJ whole genome shotgun (WGS) entry which is preliminary data.</text>
</comment>
<name>A0ABP7TX41_9FLAO</name>
<gene>
    <name evidence="7" type="ORF">GCM10022386_14820</name>
</gene>
<dbReference type="Gene3D" id="3.40.390.10">
    <property type="entry name" value="Collagenase (Catalytic Domain)"/>
    <property type="match status" value="1"/>
</dbReference>
<feature type="chain" id="PRO_5047481390" evidence="4">
    <location>
        <begin position="18"/>
        <end position="1086"/>
    </location>
</feature>
<dbReference type="InterPro" id="IPR003961">
    <property type="entry name" value="FN3_dom"/>
</dbReference>
<keyword evidence="1" id="KW-0645">Protease</keyword>
<dbReference type="InterPro" id="IPR013783">
    <property type="entry name" value="Ig-like_fold"/>
</dbReference>
<dbReference type="InterPro" id="IPR026444">
    <property type="entry name" value="Secre_tail"/>
</dbReference>
<feature type="domain" description="P/Homo B" evidence="6">
    <location>
        <begin position="846"/>
        <end position="997"/>
    </location>
</feature>
<keyword evidence="3" id="KW-0378">Hydrolase</keyword>
<dbReference type="Pfam" id="PF18962">
    <property type="entry name" value="Por_Secre_tail"/>
    <property type="match status" value="1"/>
</dbReference>
<evidence type="ECO:0000313" key="8">
    <source>
        <dbReference type="Proteomes" id="UP001500968"/>
    </source>
</evidence>
<accession>A0ABP7TX41</accession>